<comment type="caution">
    <text evidence="1">The sequence shown here is derived from an EMBL/GenBank/DDBJ whole genome shotgun (WGS) entry which is preliminary data.</text>
</comment>
<dbReference type="Proteomes" id="UP000233467">
    <property type="component" value="Unassembled WGS sequence"/>
</dbReference>
<evidence type="ECO:0000313" key="2">
    <source>
        <dbReference type="Proteomes" id="UP000233467"/>
    </source>
</evidence>
<sequence length="67" mass="7633">MNLGILTVNPPLTASTGKPQSQCDVGRLQQEFALHLSYQNILLEEQLAVIRQRYPLLVECDMRHRGQ</sequence>
<name>A0A2N3J6H8_AERSO</name>
<keyword evidence="2" id="KW-1185">Reference proteome</keyword>
<organism evidence="1 2">
    <name type="scientific">Aeromonas sobria</name>
    <dbReference type="NCBI Taxonomy" id="646"/>
    <lineage>
        <taxon>Bacteria</taxon>
        <taxon>Pseudomonadati</taxon>
        <taxon>Pseudomonadota</taxon>
        <taxon>Gammaproteobacteria</taxon>
        <taxon>Aeromonadales</taxon>
        <taxon>Aeromonadaceae</taxon>
        <taxon>Aeromonas</taxon>
    </lineage>
</organism>
<dbReference type="AlphaFoldDB" id="A0A2N3J6H8"/>
<dbReference type="EMBL" id="NQMM01000010">
    <property type="protein sequence ID" value="PKQ82193.1"/>
    <property type="molecule type" value="Genomic_DNA"/>
</dbReference>
<protein>
    <submittedName>
        <fullName evidence="1">Uncharacterized protein</fullName>
    </submittedName>
</protein>
<gene>
    <name evidence="1" type="ORF">CJP16_03000</name>
</gene>
<accession>A0A2N3J6H8</accession>
<dbReference type="RefSeq" id="WP_101323548.1">
    <property type="nucleotide sequence ID" value="NZ_CAWOPE010000158.1"/>
</dbReference>
<evidence type="ECO:0000313" key="1">
    <source>
        <dbReference type="EMBL" id="PKQ82193.1"/>
    </source>
</evidence>
<proteinExistence type="predicted"/>
<reference evidence="1 2" key="1">
    <citation type="journal article" date="2017" name="Front. Microbiol.">
        <title>Strong Genomic and Phenotypic Heterogeneity in the Aeromonas sobria Species Complex.</title>
        <authorList>
            <person name="Gauthier J."/>
            <person name="Vincent A.T."/>
            <person name="Charette S.J."/>
            <person name="Derome N."/>
        </authorList>
    </citation>
    <scope>NUCLEOTIDE SEQUENCE [LARGE SCALE GENOMIC DNA]</scope>
    <source>
        <strain evidence="1 2">TM18</strain>
    </source>
</reference>